<feature type="transmembrane region" description="Helical" evidence="1">
    <location>
        <begin position="208"/>
        <end position="226"/>
    </location>
</feature>
<dbReference type="Proteomes" id="UP000606900">
    <property type="component" value="Unassembled WGS sequence"/>
</dbReference>
<reference evidence="2" key="1">
    <citation type="submission" date="2014-08" db="EMBL/GenBank/DDBJ databases">
        <authorList>
            <person name="Wibberg D."/>
        </authorList>
    </citation>
    <scope>NUCLEOTIDE SEQUENCE</scope>
</reference>
<dbReference type="OrthoDB" id="71233at2157"/>
<feature type="transmembrane region" description="Helical" evidence="1">
    <location>
        <begin position="43"/>
        <end position="64"/>
    </location>
</feature>
<dbReference type="RefSeq" id="WP_048072818.1">
    <property type="nucleotide sequence ID" value="NZ_CP006933.1"/>
</dbReference>
<reference evidence="4" key="3">
    <citation type="submission" date="2020-10" db="EMBL/GenBank/DDBJ databases">
        <title>Dehalococcoides mccartyi of a TCE/Cr reducing biochatode.</title>
        <authorList>
            <person name="Matturro B."/>
        </authorList>
    </citation>
    <scope>NUCLEOTIDE SEQUENCE</scope>
    <source>
        <strain evidence="4">Bin2</strain>
    </source>
</reference>
<dbReference type="PATRIC" id="fig|2162.10.peg.2471"/>
<name>A0A090I3J6_METFO</name>
<keyword evidence="5" id="KW-1185">Reference proteome</keyword>
<protein>
    <submittedName>
        <fullName evidence="4">GAP family protein</fullName>
    </submittedName>
    <submittedName>
        <fullName evidence="2">Putative membrane protein</fullName>
    </submittedName>
</protein>
<gene>
    <name evidence="2" type="ORF">DSM1535_1293</name>
    <name evidence="4" type="ORF">ISP06_06010</name>
    <name evidence="3" type="ORF">MB9_2398</name>
</gene>
<dbReference type="GeneID" id="26740626"/>
<feature type="transmembrane region" description="Helical" evidence="1">
    <location>
        <begin position="6"/>
        <end position="31"/>
    </location>
</feature>
<dbReference type="Proteomes" id="UP000062768">
    <property type="component" value="Chromosome I"/>
</dbReference>
<feature type="transmembrane region" description="Helical" evidence="1">
    <location>
        <begin position="76"/>
        <end position="94"/>
    </location>
</feature>
<accession>A0A090I3J6</accession>
<sequence>MSDLASLLAVTLPLSWAAAVSPVTLSIFLVIMSMAKKPRLAGFSFYIGAIVVLLVTVLIGIFLGQKLSSAGHGDPITMASIDIFLGAVLFLLGLRNLATKEHGKSNNILNRLQVDPKISTPRQFIKYTSIGIVAFLMNFSTAIFVLAVGRAIGVANAGFMNDSASVIILIIIALLIIEIPLIFFVVVPDKAHNIMNPINEWISNHGNIVTGLFCLAIGFYVVYNGLQKLGIS</sequence>
<dbReference type="Pfam" id="PF11139">
    <property type="entry name" value="SfLAP"/>
    <property type="match status" value="1"/>
</dbReference>
<evidence type="ECO:0000313" key="5">
    <source>
        <dbReference type="Proteomes" id="UP000062768"/>
    </source>
</evidence>
<dbReference type="EMBL" id="LN734822">
    <property type="protein sequence ID" value="CEL26008.1"/>
    <property type="molecule type" value="Genomic_DNA"/>
</dbReference>
<feature type="transmembrane region" description="Helical" evidence="1">
    <location>
        <begin position="164"/>
        <end position="187"/>
    </location>
</feature>
<evidence type="ECO:0000313" key="2">
    <source>
        <dbReference type="EMBL" id="CEA13629.1"/>
    </source>
</evidence>
<keyword evidence="1" id="KW-1133">Transmembrane helix</keyword>
<dbReference type="KEGG" id="mfi:DSM1535_1293"/>
<reference evidence="3" key="2">
    <citation type="submission" date="2014-09" db="EMBL/GenBank/DDBJ databases">
        <authorList>
            <person name="Bishop-Lilly K.A."/>
            <person name="Broomall S.M."/>
            <person name="Chain P.S."/>
            <person name="Chertkov O."/>
            <person name="Coyne S.R."/>
            <person name="Daligault H.E."/>
            <person name="Davenport K.W."/>
            <person name="Erkkila T."/>
            <person name="Frey K.G."/>
            <person name="Gibbons H.S."/>
            <person name="Gu W."/>
            <person name="Jaissle J."/>
            <person name="Johnson S.L."/>
            <person name="Koroleva G.I."/>
            <person name="Ladner J.T."/>
            <person name="Lo C.-C."/>
            <person name="Minogue T.D."/>
            <person name="Munk C."/>
            <person name="Palacios G.F."/>
            <person name="Redden C.L."/>
            <person name="Rosenzweig C.N."/>
            <person name="Scholz M.B."/>
            <person name="Teshima H."/>
            <person name="Xu Y."/>
        </authorList>
    </citation>
    <scope>NUCLEOTIDE SEQUENCE</scope>
    <source>
        <strain evidence="3">Mb9</strain>
    </source>
</reference>
<dbReference type="InterPro" id="IPR021315">
    <property type="entry name" value="Gap/Sap"/>
</dbReference>
<evidence type="ECO:0000313" key="4">
    <source>
        <dbReference type="EMBL" id="MBF4475011.1"/>
    </source>
</evidence>
<evidence type="ECO:0000313" key="3">
    <source>
        <dbReference type="EMBL" id="CEL26008.1"/>
    </source>
</evidence>
<feature type="transmembrane region" description="Helical" evidence="1">
    <location>
        <begin position="127"/>
        <end position="152"/>
    </location>
</feature>
<dbReference type="EMBL" id="LN515531">
    <property type="protein sequence ID" value="CEA13629.1"/>
    <property type="molecule type" value="Genomic_DNA"/>
</dbReference>
<evidence type="ECO:0000256" key="1">
    <source>
        <dbReference type="SAM" id="Phobius"/>
    </source>
</evidence>
<keyword evidence="1" id="KW-0812">Transmembrane</keyword>
<dbReference type="EMBL" id="JADIIL010000019">
    <property type="protein sequence ID" value="MBF4475011.1"/>
    <property type="molecule type" value="Genomic_DNA"/>
</dbReference>
<proteinExistence type="predicted"/>
<keyword evidence="1" id="KW-0472">Membrane</keyword>
<organism evidence="2">
    <name type="scientific">Methanobacterium formicicum</name>
    <dbReference type="NCBI Taxonomy" id="2162"/>
    <lineage>
        <taxon>Archaea</taxon>
        <taxon>Methanobacteriati</taxon>
        <taxon>Methanobacteriota</taxon>
        <taxon>Methanomada group</taxon>
        <taxon>Methanobacteria</taxon>
        <taxon>Methanobacteriales</taxon>
        <taxon>Methanobacteriaceae</taxon>
        <taxon>Methanobacterium</taxon>
    </lineage>
</organism>
<dbReference type="AlphaFoldDB" id="A0A090I3J6"/>